<dbReference type="EMBL" id="PVXO01000028">
    <property type="protein sequence ID" value="PRR79240.1"/>
    <property type="molecule type" value="Genomic_DNA"/>
</dbReference>
<dbReference type="Proteomes" id="UP000239706">
    <property type="component" value="Unassembled WGS sequence"/>
</dbReference>
<dbReference type="RefSeq" id="WP_106063067.1">
    <property type="nucleotide sequence ID" value="NZ_PVXO01000028.1"/>
</dbReference>
<dbReference type="AlphaFoldDB" id="A0A2T0B5S8"/>
<reference evidence="1 2" key="1">
    <citation type="submission" date="2018-03" db="EMBL/GenBank/DDBJ databases">
        <title>Genome sequence of Clostridium liquoris DSM 100320.</title>
        <authorList>
            <person name="Poehlein A."/>
            <person name="Daniel R."/>
        </authorList>
    </citation>
    <scope>NUCLEOTIDE SEQUENCE [LARGE SCALE GENOMIC DNA]</scope>
    <source>
        <strain evidence="1 2">DSM 100320</strain>
    </source>
</reference>
<accession>A0A2T0B5S8</accession>
<dbReference type="Pfam" id="PF14022">
    <property type="entry name" value="DUF4238"/>
    <property type="match status" value="1"/>
</dbReference>
<sequence>MQITKNQHYVPRFYMKPFSMIKNEGTKKEKVLISFYQFKGNLFRDNIPTSSVCSEDFFYDEDGKVENKLAEEENKWGSTILKINRGEVLTANDIKNIREFTAYQISRTKAMLAHNQDMVTTILTDVLYNRNSDLNKSVINEMVEKKVESEITSEYNLDFVNDILSTIDDLKMIILENKTDIAFFTSDVPVIIVNPLGIHRAGLGDIGTVVFFPISQKKMVMFYDSKLYGKIAEEIQDSECIYTFNKYQYVSADERILALNSIEFEKFIQDKELNAFREKFHVSAKTTTSYDGIGTFMAAKSRSIEYYLDIPILKLPKSLKKIPRDFRETFPRNYNLKTRRAILCRVYREPDFIKEEKLKNHWRQMQEYAKVLLEYLDYYWNTPKEDCVISGEFMRQLKEVPVNFFPTREL</sequence>
<gene>
    <name evidence="1" type="ORF">CLLI_09140</name>
</gene>
<proteinExistence type="predicted"/>
<comment type="caution">
    <text evidence="1">The sequence shown here is derived from an EMBL/GenBank/DDBJ whole genome shotgun (WGS) entry which is preliminary data.</text>
</comment>
<keyword evidence="2" id="KW-1185">Reference proteome</keyword>
<dbReference type="OrthoDB" id="581042at2"/>
<name>A0A2T0B5S8_9CLOT</name>
<dbReference type="InterPro" id="IPR025332">
    <property type="entry name" value="DUF4238"/>
</dbReference>
<organism evidence="1 2">
    <name type="scientific">Clostridium liquoris</name>
    <dbReference type="NCBI Taxonomy" id="1289519"/>
    <lineage>
        <taxon>Bacteria</taxon>
        <taxon>Bacillati</taxon>
        <taxon>Bacillota</taxon>
        <taxon>Clostridia</taxon>
        <taxon>Eubacteriales</taxon>
        <taxon>Clostridiaceae</taxon>
        <taxon>Clostridium</taxon>
    </lineage>
</organism>
<protein>
    <recommendedName>
        <fullName evidence="3">DUF4238 domain-containing protein</fullName>
    </recommendedName>
</protein>
<evidence type="ECO:0000313" key="2">
    <source>
        <dbReference type="Proteomes" id="UP000239706"/>
    </source>
</evidence>
<evidence type="ECO:0008006" key="3">
    <source>
        <dbReference type="Google" id="ProtNLM"/>
    </source>
</evidence>
<evidence type="ECO:0000313" key="1">
    <source>
        <dbReference type="EMBL" id="PRR79240.1"/>
    </source>
</evidence>